<dbReference type="Proteomes" id="UP000198432">
    <property type="component" value="Unassembled WGS sequence"/>
</dbReference>
<evidence type="ECO:0000313" key="1">
    <source>
        <dbReference type="EMBL" id="SNS07015.1"/>
    </source>
</evidence>
<sequence length="46" mass="5769">MYRYKSCRHKACGFFYAVYLSGVCAYEKYIETTQYYLWFKLHFLYI</sequence>
<organism evidence="1 2">
    <name type="scientific">Pontibacter ummariensis</name>
    <dbReference type="NCBI Taxonomy" id="1610492"/>
    <lineage>
        <taxon>Bacteria</taxon>
        <taxon>Pseudomonadati</taxon>
        <taxon>Bacteroidota</taxon>
        <taxon>Cytophagia</taxon>
        <taxon>Cytophagales</taxon>
        <taxon>Hymenobacteraceae</taxon>
        <taxon>Pontibacter</taxon>
    </lineage>
</organism>
<reference evidence="2" key="1">
    <citation type="submission" date="2017-06" db="EMBL/GenBank/DDBJ databases">
        <authorList>
            <person name="Varghese N."/>
            <person name="Submissions S."/>
        </authorList>
    </citation>
    <scope>NUCLEOTIDE SEQUENCE [LARGE SCALE GENOMIC DNA]</scope>
    <source>
        <strain evidence="2">NKM1</strain>
    </source>
</reference>
<proteinExistence type="predicted"/>
<dbReference type="EMBL" id="FZOQ01000001">
    <property type="protein sequence ID" value="SNS07015.1"/>
    <property type="molecule type" value="Genomic_DNA"/>
</dbReference>
<keyword evidence="2" id="KW-1185">Reference proteome</keyword>
<protein>
    <submittedName>
        <fullName evidence="1">Uncharacterized protein</fullName>
    </submittedName>
</protein>
<gene>
    <name evidence="1" type="ORF">SAMN06296052_101389</name>
</gene>
<accession>A0A239BG33</accession>
<dbReference type="AlphaFoldDB" id="A0A239BG33"/>
<name>A0A239BG33_9BACT</name>
<evidence type="ECO:0000313" key="2">
    <source>
        <dbReference type="Proteomes" id="UP000198432"/>
    </source>
</evidence>